<dbReference type="Proteomes" id="UP001629235">
    <property type="component" value="Unassembled WGS sequence"/>
</dbReference>
<keyword evidence="2" id="KW-1185">Reference proteome</keyword>
<gene>
    <name evidence="1" type="ORF">PQR01_15575</name>
</gene>
<proteinExistence type="predicted"/>
<comment type="caution">
    <text evidence="1">The sequence shown here is derived from an EMBL/GenBank/DDBJ whole genome shotgun (WGS) entry which is preliminary data.</text>
</comment>
<dbReference type="EMBL" id="JAQQDW010000027">
    <property type="protein sequence ID" value="MFM0104859.1"/>
    <property type="molecule type" value="Genomic_DNA"/>
</dbReference>
<sequence length="109" mass="11338">MNRVMTCKEAEAAILARMAASRVALLEANSTPTDVSVARRQTRLPAATFVGAMAEAPRVTVVLALCVGAIILGPRRTVAIAGRSGVAAWVGGSVRKLVARQGELVVVDK</sequence>
<protein>
    <submittedName>
        <fullName evidence="1">Uncharacterized protein</fullName>
    </submittedName>
</protein>
<evidence type="ECO:0000313" key="1">
    <source>
        <dbReference type="EMBL" id="MFM0104859.1"/>
    </source>
</evidence>
<organism evidence="1 2">
    <name type="scientific">Paraburkholderia rhynchosiae</name>
    <dbReference type="NCBI Taxonomy" id="487049"/>
    <lineage>
        <taxon>Bacteria</taxon>
        <taxon>Pseudomonadati</taxon>
        <taxon>Pseudomonadota</taxon>
        <taxon>Betaproteobacteria</taxon>
        <taxon>Burkholderiales</taxon>
        <taxon>Burkholderiaceae</taxon>
        <taxon>Paraburkholderia</taxon>
    </lineage>
</organism>
<accession>A0ACC7ND27</accession>
<evidence type="ECO:0000313" key="2">
    <source>
        <dbReference type="Proteomes" id="UP001629235"/>
    </source>
</evidence>
<name>A0ACC7ND27_9BURK</name>
<reference evidence="1 2" key="1">
    <citation type="journal article" date="2024" name="Chem. Sci.">
        <title>Discovery of megapolipeptins by genome mining of a Burkholderiales bacteria collection.</title>
        <authorList>
            <person name="Paulo B.S."/>
            <person name="Recchia M.J.J."/>
            <person name="Lee S."/>
            <person name="Fergusson C.H."/>
            <person name="Romanowski S.B."/>
            <person name="Hernandez A."/>
            <person name="Krull N."/>
            <person name="Liu D.Y."/>
            <person name="Cavanagh H."/>
            <person name="Bos A."/>
            <person name="Gray C.A."/>
            <person name="Murphy B.T."/>
            <person name="Linington R.G."/>
            <person name="Eustaquio A.S."/>
        </authorList>
    </citation>
    <scope>NUCLEOTIDE SEQUENCE [LARGE SCALE GENOMIC DNA]</scope>
    <source>
        <strain evidence="1 2">RL18-126-BIB-B</strain>
    </source>
</reference>